<feature type="binding site" evidence="9">
    <location>
        <position position="152"/>
    </location>
    <ligand>
        <name>substrate</name>
    </ligand>
</feature>
<gene>
    <name evidence="9" type="primary">gdh</name>
    <name evidence="12" type="ORF">CUJ83_13200</name>
</gene>
<evidence type="ECO:0000256" key="7">
    <source>
        <dbReference type="ARBA" id="ARBA00023027"/>
    </source>
</evidence>
<comment type="cofactor">
    <cofactor evidence="1">
        <name>Zn(2+)</name>
        <dbReference type="ChEBI" id="CHEBI:29105"/>
    </cofactor>
</comment>
<sequence length="359" mass="39281">MKAAVVTPGQKDSIRVIDIETPGIGDDEVLVKVSSVGVDGTDEDINDGKYGKPPEGCDHLIIGHEAVGEVEKTGNNVRCLEHGDIVVPMVRRPCWENCYNCRNHQPDMCLTGDYFERGIKGLHGFMSGYFSEWLEYLIRLPPELKSTGVLLEPLSVAEKGIREALSVQGRMLWNPGRALVLGAGSLGLLATFILRDMGIDTYTVATRDKKSIKAQVAEQSGAKYINANEEPIDTLPDNYGDFDIIIEATGVSRLAFQSISLVNTNGVVCLLGLYPSGKKHEVCTDCIGMDIVMGNKLVFGSVSSNRIDFERGVDRLISIKNKWPGMMEKMFTRSVAIDNAAESLIRGSEDIKVLVNMPV</sequence>
<keyword evidence="6 9" id="KW-0560">Oxidoreductase</keyword>
<dbReference type="SUPFAM" id="SSF51735">
    <property type="entry name" value="NAD(P)-binding Rossmann-fold domains"/>
    <property type="match status" value="1"/>
</dbReference>
<dbReference type="RefSeq" id="WP_230742814.1">
    <property type="nucleotide sequence ID" value="NZ_PGCK01000012.1"/>
</dbReference>
<name>A0AAP2REM9_9EURY</name>
<dbReference type="InterPro" id="IPR026583">
    <property type="entry name" value="Glc_1-DH_arc"/>
</dbReference>
<dbReference type="EMBL" id="PGCK01000012">
    <property type="protein sequence ID" value="MCD1295953.1"/>
    <property type="molecule type" value="Genomic_DNA"/>
</dbReference>
<evidence type="ECO:0000256" key="2">
    <source>
        <dbReference type="ARBA" id="ARBA00022723"/>
    </source>
</evidence>
<dbReference type="AlphaFoldDB" id="A0AAP2REM9"/>
<dbReference type="Proteomes" id="UP001320159">
    <property type="component" value="Unassembled WGS sequence"/>
</dbReference>
<dbReference type="CDD" id="cd08230">
    <property type="entry name" value="glucose_DH"/>
    <property type="match status" value="1"/>
</dbReference>
<dbReference type="PANTHER" id="PTHR43189:SF2">
    <property type="entry name" value="GLUCOSE 1-DEHYDROGENASE"/>
    <property type="match status" value="1"/>
</dbReference>
<feature type="domain" description="Alcohol dehydrogenase-like N-terminal" evidence="10">
    <location>
        <begin position="25"/>
        <end position="134"/>
    </location>
</feature>
<keyword evidence="4 9" id="KW-0862">Zinc</keyword>
<comment type="similarity">
    <text evidence="9">Belongs to the zinc-containing alcohol dehydrogenase family. Glucose 1-dehydrogenase subfamily.</text>
</comment>
<comment type="caution">
    <text evidence="9">Lacks conserved residue(s) required for the propagation of feature annotation.</text>
</comment>
<feature type="binding site" evidence="9">
    <location>
        <begin position="183"/>
        <end position="186"/>
    </location>
    <ligand>
        <name>NADP(+)</name>
        <dbReference type="ChEBI" id="CHEBI:58349"/>
    </ligand>
</feature>
<evidence type="ECO:0000256" key="4">
    <source>
        <dbReference type="ARBA" id="ARBA00022833"/>
    </source>
</evidence>
<comment type="function">
    <text evidence="9">Catalyzes the NAD(P)(+)-dependent oxidation of D-glucose to D-gluconate via gluconolactone. Can utilize both NAD(+) and NADP(+) as electron acceptor. Is involved in the degradation of glucose through a non-phosphorylative variant of the Entner-Doudoroff pathway.</text>
</comment>
<dbReference type="GO" id="GO:0047936">
    <property type="term" value="F:glucose 1-dehydrogenase [NAD(P)+] activity"/>
    <property type="evidence" value="ECO:0007669"/>
    <property type="project" value="UniProtKB-UniRule"/>
</dbReference>
<dbReference type="HAMAP" id="MF_02127">
    <property type="entry name" value="Glucose_DH"/>
    <property type="match status" value="1"/>
</dbReference>
<evidence type="ECO:0000256" key="9">
    <source>
        <dbReference type="HAMAP-Rule" id="MF_02127"/>
    </source>
</evidence>
<comment type="catalytic activity">
    <reaction evidence="9">
        <text>D-glucose + NADP(+) = D-glucono-1,5-lactone + NADPH + H(+)</text>
        <dbReference type="Rhea" id="RHEA:14405"/>
        <dbReference type="ChEBI" id="CHEBI:4167"/>
        <dbReference type="ChEBI" id="CHEBI:15378"/>
        <dbReference type="ChEBI" id="CHEBI:16217"/>
        <dbReference type="ChEBI" id="CHEBI:57783"/>
        <dbReference type="ChEBI" id="CHEBI:58349"/>
        <dbReference type="EC" id="1.1.1.47"/>
    </reaction>
</comment>
<keyword evidence="13" id="KW-1185">Reference proteome</keyword>
<evidence type="ECO:0000259" key="10">
    <source>
        <dbReference type="Pfam" id="PF08240"/>
    </source>
</evidence>
<dbReference type="Pfam" id="PF08240">
    <property type="entry name" value="ADH_N"/>
    <property type="match status" value="1"/>
</dbReference>
<accession>A0AAP2REM9</accession>
<dbReference type="PROSITE" id="PS00059">
    <property type="entry name" value="ADH_ZINC"/>
    <property type="match status" value="1"/>
</dbReference>
<dbReference type="InterPro" id="IPR011032">
    <property type="entry name" value="GroES-like_sf"/>
</dbReference>
<organism evidence="12 13">
    <name type="scientific">Methanooceanicella nereidis</name>
    <dbReference type="NCBI Taxonomy" id="2052831"/>
    <lineage>
        <taxon>Archaea</taxon>
        <taxon>Methanobacteriati</taxon>
        <taxon>Methanobacteriota</taxon>
        <taxon>Stenosarchaea group</taxon>
        <taxon>Methanomicrobia</taxon>
        <taxon>Methanocellales</taxon>
        <taxon>Methanocellaceae</taxon>
        <taxon>Methanooceanicella</taxon>
    </lineage>
</organism>
<dbReference type="SUPFAM" id="SSF50129">
    <property type="entry name" value="GroES-like"/>
    <property type="match status" value="1"/>
</dbReference>
<comment type="caution">
    <text evidence="12">The sequence shown here is derived from an EMBL/GenBank/DDBJ whole genome shotgun (WGS) entry which is preliminary data.</text>
</comment>
<dbReference type="PANTHER" id="PTHR43189">
    <property type="entry name" value="ZINC-TYPE ALCOHOL DEHYDROGENASE-LIKE PROTEIN C1198.01-RELATED"/>
    <property type="match status" value="1"/>
</dbReference>
<keyword evidence="7 9" id="KW-0520">NAD</keyword>
<reference evidence="12 13" key="1">
    <citation type="submission" date="2017-11" db="EMBL/GenBank/DDBJ databases">
        <title>Isolation and Characterization of Family Methanocellaceae Species from Potential Methane Hydrate Area Offshore Southwestern Taiwan.</title>
        <authorList>
            <person name="Zhang W.-L."/>
            <person name="Chen W.-C."/>
            <person name="Lai M.-C."/>
            <person name="Chen S.-C."/>
        </authorList>
    </citation>
    <scope>NUCLEOTIDE SEQUENCE [LARGE SCALE GENOMIC DNA]</scope>
    <source>
        <strain evidence="12 13">CWC-04</strain>
    </source>
</reference>
<dbReference type="GO" id="GO:0070401">
    <property type="term" value="F:NADP+ binding"/>
    <property type="evidence" value="ECO:0007669"/>
    <property type="project" value="UniProtKB-UniRule"/>
</dbReference>
<keyword evidence="8 9" id="KW-0119">Carbohydrate metabolism</keyword>
<evidence type="ECO:0000256" key="1">
    <source>
        <dbReference type="ARBA" id="ARBA00001947"/>
    </source>
</evidence>
<keyword evidence="3 9" id="KW-0547">Nucleotide-binding</keyword>
<evidence type="ECO:0000313" key="12">
    <source>
        <dbReference type="EMBL" id="MCD1295953.1"/>
    </source>
</evidence>
<feature type="binding site" evidence="9">
    <location>
        <position position="116"/>
    </location>
    <ligand>
        <name>substrate</name>
    </ligand>
</feature>
<dbReference type="Gene3D" id="3.90.180.10">
    <property type="entry name" value="Medium-chain alcohol dehydrogenases, catalytic domain"/>
    <property type="match status" value="1"/>
</dbReference>
<evidence type="ECO:0000259" key="11">
    <source>
        <dbReference type="Pfam" id="PF16912"/>
    </source>
</evidence>
<evidence type="ECO:0000313" key="13">
    <source>
        <dbReference type="Proteomes" id="UP001320159"/>
    </source>
</evidence>
<evidence type="ECO:0000256" key="3">
    <source>
        <dbReference type="ARBA" id="ARBA00022741"/>
    </source>
</evidence>
<evidence type="ECO:0000256" key="6">
    <source>
        <dbReference type="ARBA" id="ARBA00023002"/>
    </source>
</evidence>
<dbReference type="InterPro" id="IPR002328">
    <property type="entry name" value="ADH_Zn_CS"/>
</dbReference>
<dbReference type="Gene3D" id="3.40.50.720">
    <property type="entry name" value="NAD(P)-binding Rossmann-like Domain"/>
    <property type="match status" value="1"/>
</dbReference>
<protein>
    <recommendedName>
        <fullName evidence="9">Glucose 1-dehydrogenase</fullName>
        <shortName evidence="9">GDH</shortName>
        <shortName evidence="9">GlcDH</shortName>
        <ecNumber evidence="9">1.1.1.47</ecNumber>
    </recommendedName>
</protein>
<feature type="binding site" evidence="9">
    <location>
        <position position="41"/>
    </location>
    <ligand>
        <name>substrate</name>
    </ligand>
</feature>
<dbReference type="InterPro" id="IPR031640">
    <property type="entry name" value="Glu_dehyd_C"/>
</dbReference>
<keyword evidence="5 9" id="KW-0521">NADP</keyword>
<dbReference type="InterPro" id="IPR013154">
    <property type="entry name" value="ADH-like_N"/>
</dbReference>
<feature type="binding site" evidence="9">
    <location>
        <begin position="271"/>
        <end position="273"/>
    </location>
    <ligand>
        <name>NADP(+)</name>
        <dbReference type="ChEBI" id="CHEBI:58349"/>
    </ligand>
</feature>
<dbReference type="InterPro" id="IPR036291">
    <property type="entry name" value="NAD(P)-bd_dom_sf"/>
</dbReference>
<comment type="catalytic activity">
    <reaction evidence="9">
        <text>D-glucose + NAD(+) = D-glucono-1,5-lactone + NADH + H(+)</text>
        <dbReference type="Rhea" id="RHEA:14293"/>
        <dbReference type="ChEBI" id="CHEBI:4167"/>
        <dbReference type="ChEBI" id="CHEBI:15378"/>
        <dbReference type="ChEBI" id="CHEBI:16217"/>
        <dbReference type="ChEBI" id="CHEBI:57540"/>
        <dbReference type="ChEBI" id="CHEBI:57945"/>
        <dbReference type="EC" id="1.1.1.47"/>
    </reaction>
</comment>
<feature type="domain" description="Glucose dehydrogenase C-terminal" evidence="11">
    <location>
        <begin position="147"/>
        <end position="356"/>
    </location>
</feature>
<dbReference type="EC" id="1.1.1.47" evidence="9"/>
<dbReference type="Pfam" id="PF16912">
    <property type="entry name" value="Glu_dehyd_C"/>
    <property type="match status" value="1"/>
</dbReference>
<evidence type="ECO:0000256" key="5">
    <source>
        <dbReference type="ARBA" id="ARBA00022857"/>
    </source>
</evidence>
<dbReference type="GO" id="GO:0019595">
    <property type="term" value="P:non-phosphorylated glucose catabolic process"/>
    <property type="evidence" value="ECO:0007669"/>
    <property type="project" value="UniProtKB-UniRule"/>
</dbReference>
<evidence type="ECO:0000256" key="8">
    <source>
        <dbReference type="ARBA" id="ARBA00023277"/>
    </source>
</evidence>
<dbReference type="GO" id="GO:0005536">
    <property type="term" value="F:D-glucose binding"/>
    <property type="evidence" value="ECO:0007669"/>
    <property type="project" value="UniProtKB-UniRule"/>
</dbReference>
<keyword evidence="2 9" id="KW-0479">Metal-binding</keyword>
<dbReference type="GO" id="GO:0008270">
    <property type="term" value="F:zinc ion binding"/>
    <property type="evidence" value="ECO:0007669"/>
    <property type="project" value="UniProtKB-UniRule"/>
</dbReference>
<proteinExistence type="inferred from homology"/>
<dbReference type="GO" id="GO:0070403">
    <property type="term" value="F:NAD+ binding"/>
    <property type="evidence" value="ECO:0007669"/>
    <property type="project" value="UniProtKB-UniRule"/>
</dbReference>